<dbReference type="PANTHER" id="PTHR30069:SF46">
    <property type="entry name" value="OAR PROTEIN"/>
    <property type="match status" value="1"/>
</dbReference>
<dbReference type="AlphaFoldDB" id="A0A0F9NKT5"/>
<dbReference type="InterPro" id="IPR013784">
    <property type="entry name" value="Carb-bd-like_fold"/>
</dbReference>
<dbReference type="Gene3D" id="2.60.40.1120">
    <property type="entry name" value="Carboxypeptidase-like, regulatory domain"/>
    <property type="match status" value="1"/>
</dbReference>
<dbReference type="Pfam" id="PF13620">
    <property type="entry name" value="CarboxypepD_reg"/>
    <property type="match status" value="1"/>
</dbReference>
<keyword evidence="2" id="KW-0813">Transport</keyword>
<dbReference type="GO" id="GO:0044718">
    <property type="term" value="P:siderophore transmembrane transport"/>
    <property type="evidence" value="ECO:0007669"/>
    <property type="project" value="TreeGrafter"/>
</dbReference>
<evidence type="ECO:0000256" key="1">
    <source>
        <dbReference type="ARBA" id="ARBA00004571"/>
    </source>
</evidence>
<proteinExistence type="predicted"/>
<dbReference type="SUPFAM" id="SSF56935">
    <property type="entry name" value="Porins"/>
    <property type="match status" value="1"/>
</dbReference>
<organism evidence="8">
    <name type="scientific">marine sediment metagenome</name>
    <dbReference type="NCBI Taxonomy" id="412755"/>
    <lineage>
        <taxon>unclassified sequences</taxon>
        <taxon>metagenomes</taxon>
        <taxon>ecological metagenomes</taxon>
    </lineage>
</organism>
<evidence type="ECO:0000313" key="8">
    <source>
        <dbReference type="EMBL" id="KKN18559.1"/>
    </source>
</evidence>
<keyword evidence="3" id="KW-0812">Transmembrane</keyword>
<sequence>MKNIFKKNLTAIAVLASLGVTLPAAASDVVGSIDNISTTAGYTVKVKNPATGLERTLSISDDGSFRFASLPSGSYQIQIIKNGAVVAEDNVRVSLGANARASFDLAQVSNSGPEVIQVLGARISSIDLTTADSGLVITDAEIDRMPINRDLTSVALLAPGAVKGDSAFGNTASFGGSSVAENACYINGLEVTNTRQGLGCGEVPFEFYDQFQVKTGGYSAKFGRATGGTINTTTKSGTNEWEFAAVVQFQPDSLQEEGSISRGNNGAGQIFRDESLDSDSKTDVTFSAGGPLIEDTLFFYGLINPRDTESTYTWGGDEFSPNDQYRKESASGGDNLFWGGKLDWDINENHRLSYFAYSNRRDIERSVYEYDNGTVGDRIDGAILKRGGEAQSLSYTGVLTENLVVTAMAGNIKTEYETQSENLVCPSITDSRGTANPITGCGAGGSFGANNDENTQYRLDVEYVWNDHEITFGIDYQERESVRIDRPIGGHSYDYKTLAANGTFQADNGALTNNTGNVLQYVEDRVFDGGGSFESELTAYYIEDQWQVTEDFSVKVGLRIDEFDSWGTTGKLLTSFETDIAPRLGFTWDPTGTGDTKIYGTYGRYYLPVANNTIFRAASGVSDITTAYTYSGVDGQTGAPTGLSPLADTLGSGGLANSQQVSGVPIIPEKDIFQAQEADPFSKDEYIIGFQQALNDEYTVGVKGVYREVATALDDYCGRYAYPFCVMINPGSSASWYKDGVYWNGTSNDPTTEINDGIPDANSLTTYSAETIGLPKANNEYTAVEFSLDYKADTIRYQFGYTWARSVGNFEGAVKSDIGQADAGITQDFDFPAVMDGSQGYQPNDRRHTFKFFGSWEPMEDLTVGWNATLQSGRPKSLFGQGYPSTDPNLNGGWGDKFYIYTNECPDTNSNGECEQDEKIYEKHDRGTNGRTPWVFNLDLSAAYDFTVSDIDMRASVNIFNILNTQSEYSMNEHYEQSEGVVNAYHDAAYSWQTPRYVRLGFEARF</sequence>
<dbReference type="InterPro" id="IPR012910">
    <property type="entry name" value="Plug_dom"/>
</dbReference>
<name>A0A0F9NKT5_9ZZZZ</name>
<dbReference type="Gene3D" id="2.170.130.10">
    <property type="entry name" value="TonB-dependent receptor, plug domain"/>
    <property type="match status" value="1"/>
</dbReference>
<evidence type="ECO:0000256" key="4">
    <source>
        <dbReference type="ARBA" id="ARBA00023136"/>
    </source>
</evidence>
<protein>
    <recommendedName>
        <fullName evidence="7">TonB-dependent receptor plug domain-containing protein</fullName>
    </recommendedName>
</protein>
<evidence type="ECO:0000256" key="3">
    <source>
        <dbReference type="ARBA" id="ARBA00022692"/>
    </source>
</evidence>
<dbReference type="GO" id="GO:0015344">
    <property type="term" value="F:siderophore uptake transmembrane transporter activity"/>
    <property type="evidence" value="ECO:0007669"/>
    <property type="project" value="TreeGrafter"/>
</dbReference>
<evidence type="ECO:0000259" key="7">
    <source>
        <dbReference type="Pfam" id="PF07715"/>
    </source>
</evidence>
<comment type="subcellular location">
    <subcellularLocation>
        <location evidence="1">Cell outer membrane</location>
        <topology evidence="1">Multi-pass membrane protein</topology>
    </subcellularLocation>
</comment>
<dbReference type="InterPro" id="IPR036942">
    <property type="entry name" value="Beta-barrel_TonB_sf"/>
</dbReference>
<dbReference type="GO" id="GO:0030246">
    <property type="term" value="F:carbohydrate binding"/>
    <property type="evidence" value="ECO:0007669"/>
    <property type="project" value="InterPro"/>
</dbReference>
<feature type="region of interest" description="Disordered" evidence="6">
    <location>
        <begin position="254"/>
        <end position="276"/>
    </location>
</feature>
<dbReference type="SUPFAM" id="SSF49452">
    <property type="entry name" value="Starch-binding domain-like"/>
    <property type="match status" value="1"/>
</dbReference>
<dbReference type="InterPro" id="IPR039426">
    <property type="entry name" value="TonB-dep_rcpt-like"/>
</dbReference>
<evidence type="ECO:0000256" key="2">
    <source>
        <dbReference type="ARBA" id="ARBA00022448"/>
    </source>
</evidence>
<accession>A0A0F9NKT5</accession>
<dbReference type="Pfam" id="PF07715">
    <property type="entry name" value="Plug"/>
    <property type="match status" value="1"/>
</dbReference>
<dbReference type="PANTHER" id="PTHR30069">
    <property type="entry name" value="TONB-DEPENDENT OUTER MEMBRANE RECEPTOR"/>
    <property type="match status" value="1"/>
</dbReference>
<keyword evidence="4" id="KW-0472">Membrane</keyword>
<evidence type="ECO:0000256" key="5">
    <source>
        <dbReference type="ARBA" id="ARBA00023237"/>
    </source>
</evidence>
<dbReference type="GO" id="GO:0009279">
    <property type="term" value="C:cell outer membrane"/>
    <property type="evidence" value="ECO:0007669"/>
    <property type="project" value="UniProtKB-SubCell"/>
</dbReference>
<gene>
    <name evidence="8" type="ORF">LCGC14_0954520</name>
</gene>
<dbReference type="Gene3D" id="2.40.170.20">
    <property type="entry name" value="TonB-dependent receptor, beta-barrel domain"/>
    <property type="match status" value="1"/>
</dbReference>
<keyword evidence="5" id="KW-0998">Cell outer membrane</keyword>
<dbReference type="EMBL" id="LAZR01003415">
    <property type="protein sequence ID" value="KKN18559.1"/>
    <property type="molecule type" value="Genomic_DNA"/>
</dbReference>
<dbReference type="InterPro" id="IPR037066">
    <property type="entry name" value="Plug_dom_sf"/>
</dbReference>
<evidence type="ECO:0000256" key="6">
    <source>
        <dbReference type="SAM" id="MobiDB-lite"/>
    </source>
</evidence>
<feature type="domain" description="TonB-dependent receptor plug" evidence="7">
    <location>
        <begin position="134"/>
        <end position="229"/>
    </location>
</feature>
<comment type="caution">
    <text evidence="8">The sequence shown here is derived from an EMBL/GenBank/DDBJ whole genome shotgun (WGS) entry which is preliminary data.</text>
</comment>
<reference evidence="8" key="1">
    <citation type="journal article" date="2015" name="Nature">
        <title>Complex archaea that bridge the gap between prokaryotes and eukaryotes.</title>
        <authorList>
            <person name="Spang A."/>
            <person name="Saw J.H."/>
            <person name="Jorgensen S.L."/>
            <person name="Zaremba-Niedzwiedzka K."/>
            <person name="Martijn J."/>
            <person name="Lind A.E."/>
            <person name="van Eijk R."/>
            <person name="Schleper C."/>
            <person name="Guy L."/>
            <person name="Ettema T.J."/>
        </authorList>
    </citation>
    <scope>NUCLEOTIDE SEQUENCE</scope>
</reference>
<feature type="compositionally biased region" description="Polar residues" evidence="6">
    <location>
        <begin position="254"/>
        <end position="264"/>
    </location>
</feature>